<sequence>MATPKARPPFKKPRLQIRATPKQRPSSKMLPPELWLQFQQTPELQGPAPVTPPRRSRREGGAWRRRRIGGPKQPACPPPTHLLKPPTEAKCDGDVSGQASASAARTARRSAVPVRLWHGGAAQWQCACGADGVVRRVLHEIIMTSGGLEANYTDGPIYCFECWHLLQEARPDVEGIIIGPPDAKVPEADVVEDPEDGHQLVKEEADEEVSEDDIVKDEDPQDDHQLVKEEAEEEEYAMEADAAAWELMKDDIVKDEDPQDDHQLVKEEAEEEEYAMEADAAAWELMKDDIVKDEDPQDDHQLVKEEAEEEEYAMEADAAAWELDSAESENPQEGPQEEPLAGNPHCKQRRGCIGCASSPMVRHVFKWDGWHWIPGDVYCAPCWQSFCRDHRFSRLMMAVPTNGDEVRGSVAADVNASEEALRGQDYSDGSFRGKAVDGMTIYEDEEGLRGAKSTATAASAARPRTGMKIRRRRRRTPRGPDYSDGSFRGEAVDGMAIRRRRRRAPRGLDYSDGSFRGEAVDGMTIRRRRRRAPKGPDYSDGSFRGEAVDGADLRSKLHRMRRR</sequence>
<feature type="region of interest" description="Disordered" evidence="1">
    <location>
        <begin position="1"/>
        <end position="81"/>
    </location>
</feature>
<comment type="caution">
    <text evidence="2">The sequence shown here is derived from an EMBL/GenBank/DDBJ whole genome shotgun (WGS) entry which is preliminary data.</text>
</comment>
<name>A0ABN9W3C5_9DINO</name>
<reference evidence="2" key="1">
    <citation type="submission" date="2023-10" db="EMBL/GenBank/DDBJ databases">
        <authorList>
            <person name="Chen Y."/>
            <person name="Shah S."/>
            <person name="Dougan E. K."/>
            <person name="Thang M."/>
            <person name="Chan C."/>
        </authorList>
    </citation>
    <scope>NUCLEOTIDE SEQUENCE [LARGE SCALE GENOMIC DNA]</scope>
</reference>
<gene>
    <name evidence="2" type="ORF">PCOR1329_LOCUS63667</name>
</gene>
<evidence type="ECO:0000313" key="3">
    <source>
        <dbReference type="Proteomes" id="UP001189429"/>
    </source>
</evidence>
<evidence type="ECO:0000256" key="1">
    <source>
        <dbReference type="SAM" id="MobiDB-lite"/>
    </source>
</evidence>
<organism evidence="2 3">
    <name type="scientific">Prorocentrum cordatum</name>
    <dbReference type="NCBI Taxonomy" id="2364126"/>
    <lineage>
        <taxon>Eukaryota</taxon>
        <taxon>Sar</taxon>
        <taxon>Alveolata</taxon>
        <taxon>Dinophyceae</taxon>
        <taxon>Prorocentrales</taxon>
        <taxon>Prorocentraceae</taxon>
        <taxon>Prorocentrum</taxon>
    </lineage>
</organism>
<feature type="region of interest" description="Disordered" evidence="1">
    <location>
        <begin position="447"/>
        <end position="488"/>
    </location>
</feature>
<feature type="region of interest" description="Disordered" evidence="1">
    <location>
        <begin position="521"/>
        <end position="563"/>
    </location>
</feature>
<proteinExistence type="predicted"/>
<accession>A0ABN9W3C5</accession>
<dbReference type="EMBL" id="CAUYUJ010018089">
    <property type="protein sequence ID" value="CAK0880567.1"/>
    <property type="molecule type" value="Genomic_DNA"/>
</dbReference>
<feature type="region of interest" description="Disordered" evidence="1">
    <location>
        <begin position="323"/>
        <end position="344"/>
    </location>
</feature>
<keyword evidence="3" id="KW-1185">Reference proteome</keyword>
<dbReference type="Proteomes" id="UP001189429">
    <property type="component" value="Unassembled WGS sequence"/>
</dbReference>
<feature type="compositionally biased region" description="Low complexity" evidence="1">
    <location>
        <begin position="451"/>
        <end position="464"/>
    </location>
</feature>
<protein>
    <submittedName>
        <fullName evidence="2">Uncharacterized protein</fullName>
    </submittedName>
</protein>
<evidence type="ECO:0000313" key="2">
    <source>
        <dbReference type="EMBL" id="CAK0880567.1"/>
    </source>
</evidence>
<feature type="compositionally biased region" description="Basic residues" evidence="1">
    <location>
        <begin position="465"/>
        <end position="477"/>
    </location>
</feature>